<dbReference type="InterPro" id="IPR025497">
    <property type="entry name" value="PatA-like_N"/>
</dbReference>
<dbReference type="Pfam" id="PF14332">
    <property type="entry name" value="DUF4388"/>
    <property type="match status" value="1"/>
</dbReference>
<dbReference type="SUPFAM" id="SSF52172">
    <property type="entry name" value="CheY-like"/>
    <property type="match status" value="1"/>
</dbReference>
<dbReference type="InterPro" id="IPR011006">
    <property type="entry name" value="CheY-like_superfamily"/>
</dbReference>
<proteinExistence type="evidence at transcript level"/>
<organism evidence="5 6">
    <name type="scientific">Plectonema cf. radiosum LEGE 06105</name>
    <dbReference type="NCBI Taxonomy" id="945769"/>
    <lineage>
        <taxon>Bacteria</taxon>
        <taxon>Bacillati</taxon>
        <taxon>Cyanobacteriota</taxon>
        <taxon>Cyanophyceae</taxon>
        <taxon>Oscillatoriophycideae</taxon>
        <taxon>Oscillatoriales</taxon>
        <taxon>Microcoleaceae</taxon>
        <taxon>Plectonema</taxon>
    </lineage>
</organism>
<evidence type="ECO:0000256" key="1">
    <source>
        <dbReference type="ARBA" id="ARBA00022553"/>
    </source>
</evidence>
<dbReference type="Proteomes" id="UP000620559">
    <property type="component" value="Unassembled WGS sequence"/>
</dbReference>
<keyword evidence="6" id="KW-1185">Reference proteome</keyword>
<dbReference type="Pfam" id="PF00072">
    <property type="entry name" value="Response_reg"/>
    <property type="match status" value="1"/>
</dbReference>
<sequence>MQGNLSEIDVHSILQLIELGQRTGSLFIEADDSCNTSKFGYGYTEASLPRTWFVFFLNGQIIYSQEGNSTVFRLRDYLRYYRIKLQGEETLSKKDSDKSLSAPEYSYLWRLLEQDIINPIQARSIVYGLVHETLFDLLSLRQGNFIFESDQPLAPQLTSLEIAPLVSKIFKQLQEWKQLYPYIQSPDQCPFLTDIHRLRSSLASSTVEKLQHWTDGKTSLRQLARYLNRDVLTLAKAIYPYVQQGLIHIVSQDTVLSLTHEPETVQHSQKNQQAIVCIDDTAAICESVKSILQLQGYNAIAFTNSLEALNCVFQLQPHLILCDIVMPGLDGYELCAMLRHSSAFRLVPIIMLSGTSSYIDRVRAKMVGATDYLTKPFEQTELLLLIRKYLVRASSAIANVGESSTC</sequence>
<evidence type="ECO:0000313" key="5">
    <source>
        <dbReference type="EMBL" id="MBE9213275.1"/>
    </source>
</evidence>
<keyword evidence="2" id="KW-0364">Heterocyst</keyword>
<name>A0A8J7F4E6_9CYAN</name>
<dbReference type="InterPro" id="IPR024186">
    <property type="entry name" value="Sig_transdc_resp-reg_PatA"/>
</dbReference>
<dbReference type="InterPro" id="IPR050595">
    <property type="entry name" value="Bact_response_regulator"/>
</dbReference>
<keyword evidence="1 3" id="KW-0597">Phosphoprotein</keyword>
<evidence type="ECO:0000256" key="3">
    <source>
        <dbReference type="PROSITE-ProRule" id="PRU00169"/>
    </source>
</evidence>
<dbReference type="AlphaFoldDB" id="A0A8J7F4E6"/>
<evidence type="ECO:0000313" key="6">
    <source>
        <dbReference type="Proteomes" id="UP000620559"/>
    </source>
</evidence>
<dbReference type="EMBL" id="JADEWL010000029">
    <property type="protein sequence ID" value="MBE9213275.1"/>
    <property type="molecule type" value="Genomic_DNA"/>
</dbReference>
<accession>A0A8J7F4E6</accession>
<feature type="domain" description="Response regulatory" evidence="4">
    <location>
        <begin position="274"/>
        <end position="390"/>
    </location>
</feature>
<comment type="function">
    <text evidence="2">Controls heterocyst pattern formation.</text>
</comment>
<dbReference type="GO" id="GO:0030428">
    <property type="term" value="C:cell septum"/>
    <property type="evidence" value="ECO:0007669"/>
    <property type="project" value="UniProtKB-SubCell"/>
</dbReference>
<dbReference type="Gene3D" id="3.40.50.2300">
    <property type="match status" value="1"/>
</dbReference>
<protein>
    <recommendedName>
        <fullName evidence="2">Protein PatA</fullName>
    </recommendedName>
</protein>
<dbReference type="GO" id="GO:0000160">
    <property type="term" value="P:phosphorelay signal transduction system"/>
    <property type="evidence" value="ECO:0007669"/>
    <property type="project" value="UniProtKB-KW"/>
</dbReference>
<dbReference type="PROSITE" id="PS50110">
    <property type="entry name" value="RESPONSE_REGULATORY"/>
    <property type="match status" value="1"/>
</dbReference>
<gene>
    <name evidence="5" type="ORF">IQ247_11425</name>
</gene>
<dbReference type="RefSeq" id="WP_193920037.1">
    <property type="nucleotide sequence ID" value="NZ_JADEWL010000029.1"/>
</dbReference>
<feature type="modified residue" description="4-aspartylphosphate" evidence="3">
    <location>
        <position position="323"/>
    </location>
</feature>
<comment type="caution">
    <text evidence="5">The sequence shown here is derived from an EMBL/GenBank/DDBJ whole genome shotgun (WGS) entry which is preliminary data.</text>
</comment>
<dbReference type="SMART" id="SM00448">
    <property type="entry name" value="REC"/>
    <property type="match status" value="1"/>
</dbReference>
<dbReference type="PIRSF" id="PIRSF005897">
    <property type="entry name" value="RR_PatA"/>
    <property type="match status" value="1"/>
</dbReference>
<dbReference type="PANTHER" id="PTHR44591:SF3">
    <property type="entry name" value="RESPONSE REGULATORY DOMAIN-CONTAINING PROTEIN"/>
    <property type="match status" value="1"/>
</dbReference>
<reference evidence="5" key="1">
    <citation type="submission" date="2020-10" db="EMBL/GenBank/DDBJ databases">
        <authorList>
            <person name="Castelo-Branco R."/>
            <person name="Eusebio N."/>
            <person name="Adriana R."/>
            <person name="Vieira A."/>
            <person name="Brugerolle De Fraissinette N."/>
            <person name="Rezende De Castro R."/>
            <person name="Schneider M.P."/>
            <person name="Vasconcelos V."/>
            <person name="Leao P.N."/>
        </authorList>
    </citation>
    <scope>NUCLEOTIDE SEQUENCE</scope>
    <source>
        <strain evidence="5">LEGE 06105</strain>
    </source>
</reference>
<comment type="induction">
    <text evidence="2">By nitrogen starvation.</text>
</comment>
<keyword evidence="2" id="KW-0902">Two-component regulatory system</keyword>
<dbReference type="InterPro" id="IPR001789">
    <property type="entry name" value="Sig_transdc_resp-reg_receiver"/>
</dbReference>
<comment type="subcellular location">
    <subcellularLocation>
        <location evidence="2">Cell septum</location>
    </subcellularLocation>
</comment>
<evidence type="ECO:0000259" key="4">
    <source>
        <dbReference type="PROSITE" id="PS50110"/>
    </source>
</evidence>
<evidence type="ECO:0000256" key="2">
    <source>
        <dbReference type="PIRNR" id="PIRNR005897"/>
    </source>
</evidence>
<dbReference type="GO" id="GO:0043158">
    <property type="term" value="P:heterocyst development"/>
    <property type="evidence" value="ECO:0007669"/>
    <property type="project" value="UniProtKB-KW"/>
</dbReference>
<dbReference type="PANTHER" id="PTHR44591">
    <property type="entry name" value="STRESS RESPONSE REGULATOR PROTEIN 1"/>
    <property type="match status" value="1"/>
</dbReference>